<sequence>MIFATICLPYNVDPIFALVPKSLRHLDITFNPIRVSNRTRVRSLPSLEPLVRGLHTVTPAVQRLRINAYFETSTIATVQELGNLQAFCLTCSGPAQIFERSTLAALSRVRNLIQLELRVRLDDDPSGPLLTFPLLQHLILRGHSSHLADVLAAISAPSLTKLVISEATCFSTTECQEVLRVVVERFGSSLRIMQFEMSLMNNGADEVLNVIEPLLNLHDIQEVHLYLMFWKSLRFADDDVRRLAQAWTRIRRLIMSYGTTFPALPTFHALEYFARYCPDLTYVILPVLDLSPCGCDADVPSFDHGLKFLNVKRVAHARANEEIYAAARSIHRVFRYLDPSTYIRRNASRDHWSRIMVRYIEIQEDESVGSTPKP</sequence>
<keyword evidence="2" id="KW-1185">Reference proteome</keyword>
<dbReference type="InterPro" id="IPR032675">
    <property type="entry name" value="LRR_dom_sf"/>
</dbReference>
<dbReference type="Gene3D" id="3.80.10.10">
    <property type="entry name" value="Ribonuclease Inhibitor"/>
    <property type="match status" value="1"/>
</dbReference>
<dbReference type="OrthoDB" id="2773799at2759"/>
<dbReference type="SUPFAM" id="SSF52047">
    <property type="entry name" value="RNI-like"/>
    <property type="match status" value="1"/>
</dbReference>
<protein>
    <submittedName>
        <fullName evidence="1">Uncharacterized protein</fullName>
    </submittedName>
</protein>
<reference evidence="1 2" key="1">
    <citation type="submission" date="2016-07" db="EMBL/GenBank/DDBJ databases">
        <title>Draft genome of the white-rot fungus Obba rivulosa 3A-2.</title>
        <authorList>
            <consortium name="DOE Joint Genome Institute"/>
            <person name="Miettinen O."/>
            <person name="Riley R."/>
            <person name="Acob R."/>
            <person name="Barry K."/>
            <person name="Cullen D."/>
            <person name="De Vries R."/>
            <person name="Hainaut M."/>
            <person name="Hatakka A."/>
            <person name="Henrissat B."/>
            <person name="Hilden K."/>
            <person name="Kuo R."/>
            <person name="Labutti K."/>
            <person name="Lipzen A."/>
            <person name="Makela M.R."/>
            <person name="Sandor L."/>
            <person name="Spatafora J.W."/>
            <person name="Grigoriev I.V."/>
            <person name="Hibbett D.S."/>
        </authorList>
    </citation>
    <scope>NUCLEOTIDE SEQUENCE [LARGE SCALE GENOMIC DNA]</scope>
    <source>
        <strain evidence="1 2">3A-2</strain>
    </source>
</reference>
<proteinExistence type="predicted"/>
<gene>
    <name evidence="1" type="ORF">OBBRIDRAFT_833483</name>
</gene>
<dbReference type="AlphaFoldDB" id="A0A8E2B094"/>
<evidence type="ECO:0000313" key="1">
    <source>
        <dbReference type="EMBL" id="OCH92359.1"/>
    </source>
</evidence>
<dbReference type="Proteomes" id="UP000250043">
    <property type="component" value="Unassembled WGS sequence"/>
</dbReference>
<evidence type="ECO:0000313" key="2">
    <source>
        <dbReference type="Proteomes" id="UP000250043"/>
    </source>
</evidence>
<name>A0A8E2B094_9APHY</name>
<dbReference type="EMBL" id="KV722370">
    <property type="protein sequence ID" value="OCH92359.1"/>
    <property type="molecule type" value="Genomic_DNA"/>
</dbReference>
<organism evidence="1 2">
    <name type="scientific">Obba rivulosa</name>
    <dbReference type="NCBI Taxonomy" id="1052685"/>
    <lineage>
        <taxon>Eukaryota</taxon>
        <taxon>Fungi</taxon>
        <taxon>Dikarya</taxon>
        <taxon>Basidiomycota</taxon>
        <taxon>Agaricomycotina</taxon>
        <taxon>Agaricomycetes</taxon>
        <taxon>Polyporales</taxon>
        <taxon>Gelatoporiaceae</taxon>
        <taxon>Obba</taxon>
    </lineage>
</organism>
<accession>A0A8E2B094</accession>